<evidence type="ECO:0000313" key="3">
    <source>
        <dbReference type="EMBL" id="KDP44239.1"/>
    </source>
</evidence>
<organism evidence="3 4">
    <name type="scientific">Jatropha curcas</name>
    <name type="common">Barbados nut</name>
    <dbReference type="NCBI Taxonomy" id="180498"/>
    <lineage>
        <taxon>Eukaryota</taxon>
        <taxon>Viridiplantae</taxon>
        <taxon>Streptophyta</taxon>
        <taxon>Embryophyta</taxon>
        <taxon>Tracheophyta</taxon>
        <taxon>Spermatophyta</taxon>
        <taxon>Magnoliopsida</taxon>
        <taxon>eudicotyledons</taxon>
        <taxon>Gunneridae</taxon>
        <taxon>Pentapetalae</taxon>
        <taxon>rosids</taxon>
        <taxon>fabids</taxon>
        <taxon>Malpighiales</taxon>
        <taxon>Euphorbiaceae</taxon>
        <taxon>Crotonoideae</taxon>
        <taxon>Jatropheae</taxon>
        <taxon>Jatropha</taxon>
    </lineage>
</organism>
<dbReference type="PANTHER" id="PTHR34057">
    <property type="entry name" value="ELONGATION FACTOR"/>
    <property type="match status" value="1"/>
</dbReference>
<evidence type="ECO:0000313" key="4">
    <source>
        <dbReference type="Proteomes" id="UP000027138"/>
    </source>
</evidence>
<accession>A0A067LJ30</accession>
<keyword evidence="4" id="KW-1185">Reference proteome</keyword>
<feature type="compositionally biased region" description="Polar residues" evidence="2">
    <location>
        <begin position="223"/>
        <end position="236"/>
    </location>
</feature>
<keyword evidence="1" id="KW-0175">Coiled coil</keyword>
<dbReference type="AlphaFoldDB" id="A0A067LJ30"/>
<feature type="region of interest" description="Disordered" evidence="2">
    <location>
        <begin position="197"/>
        <end position="273"/>
    </location>
</feature>
<reference evidence="3 4" key="1">
    <citation type="journal article" date="2014" name="PLoS ONE">
        <title>Global Analysis of Gene Expression Profiles in Physic Nut (Jatropha curcas L.) Seedlings Exposed to Salt Stress.</title>
        <authorList>
            <person name="Zhang L."/>
            <person name="Zhang C."/>
            <person name="Wu P."/>
            <person name="Chen Y."/>
            <person name="Li M."/>
            <person name="Jiang H."/>
            <person name="Wu G."/>
        </authorList>
    </citation>
    <scope>NUCLEOTIDE SEQUENCE [LARGE SCALE GENOMIC DNA]</scope>
    <source>
        <strain evidence="4">cv. GZQX0401</strain>
        <tissue evidence="3">Young leaves</tissue>
    </source>
</reference>
<feature type="compositionally biased region" description="Basic and acidic residues" evidence="2">
    <location>
        <begin position="197"/>
        <end position="206"/>
    </location>
</feature>
<dbReference type="PANTHER" id="PTHR34057:SF1">
    <property type="entry name" value="ELONGATION FACTOR"/>
    <property type="match status" value="1"/>
</dbReference>
<dbReference type="OrthoDB" id="21648at2759"/>
<feature type="coiled-coil region" evidence="1">
    <location>
        <begin position="39"/>
        <end position="66"/>
    </location>
</feature>
<protein>
    <submittedName>
        <fullName evidence="3">Uncharacterized protein</fullName>
    </submittedName>
</protein>
<dbReference type="EMBL" id="KK914256">
    <property type="protein sequence ID" value="KDP44239.1"/>
    <property type="molecule type" value="Genomic_DNA"/>
</dbReference>
<name>A0A067LJ30_JATCU</name>
<gene>
    <name evidence="3" type="ORF">JCGZ_05706</name>
</gene>
<evidence type="ECO:0000256" key="1">
    <source>
        <dbReference type="SAM" id="Coils"/>
    </source>
</evidence>
<dbReference type="Proteomes" id="UP000027138">
    <property type="component" value="Unassembled WGS sequence"/>
</dbReference>
<evidence type="ECO:0000256" key="2">
    <source>
        <dbReference type="SAM" id="MobiDB-lite"/>
    </source>
</evidence>
<proteinExistence type="predicted"/>
<sequence length="273" mass="29652">MIDGLDNAAITEQRADVNDKFGIDNDQLSFELEDGDHSLERVLWKIEIAQSRIHKLKNQLDMVISKNTAKFSSSETLSLLVPCDAQTSSAPSPTFSAGNGETLSIGAMHNAAQHISGYDIGDLMLPDSAISSYGEVIHVPDIIESTVGMLSAADVTFHQPQIGDSCEDILDNVLIHNETVEGETHTFIGTSNQLLEKHHEPEKGEEGESTNPCPIPTSEVDPTVTTTVPHEQSTLKSCLASDIQFPRNKRKRGERKASSGGWNKKCSGEPDSQ</sequence>
<dbReference type="STRING" id="180498.A0A067LJ30"/>